<dbReference type="EMBL" id="QJSX01000013">
    <property type="protein sequence ID" value="PYE52005.1"/>
    <property type="molecule type" value="Genomic_DNA"/>
</dbReference>
<reference evidence="1 2" key="1">
    <citation type="submission" date="2018-06" db="EMBL/GenBank/DDBJ databases">
        <title>Genomic Encyclopedia of Type Strains, Phase IV (KMG-IV): sequencing the most valuable type-strain genomes for metagenomic binning, comparative biology and taxonomic classification.</title>
        <authorList>
            <person name="Goeker M."/>
        </authorList>
    </citation>
    <scope>NUCLEOTIDE SEQUENCE [LARGE SCALE GENOMIC DNA]</scope>
    <source>
        <strain evidence="1 2">DSM 18048</strain>
    </source>
</reference>
<dbReference type="RefSeq" id="WP_170131090.1">
    <property type="nucleotide sequence ID" value="NZ_QJSX01000013.1"/>
</dbReference>
<name>A0A318S3J2_9DEIO</name>
<organism evidence="1 2">
    <name type="scientific">Deinococcus yavapaiensis KR-236</name>
    <dbReference type="NCBI Taxonomy" id="694435"/>
    <lineage>
        <taxon>Bacteria</taxon>
        <taxon>Thermotogati</taxon>
        <taxon>Deinococcota</taxon>
        <taxon>Deinococci</taxon>
        <taxon>Deinococcales</taxon>
        <taxon>Deinococcaceae</taxon>
        <taxon>Deinococcus</taxon>
    </lineage>
</organism>
<sequence length="483" mass="53457">MRPLDVHVNVITPRGDRPIEPLSMRSLTFEVPEEAEVTLHAAEPLTHVTWGEQRDALPTREDARDVPVRRPASNGTLRIQLTGRVGRHTFHVRFASGDERLVTFFVYPAKLHAHANDAWRLLRRMTRRVPLLARDLHVPWTHLASPEDALAFAERPALAAPHLRDFARRLHDACVQYARAPSERATHVPTVIPGGRVPARVDWSRTLDHWGRGGTPDHVAVYTTRVTDTPFARQALALWNALHEAALDTNEAMLLAGLARARTELAGTFELVTTVPLDATSLRPHGVEGALSHLIRAFQGGSAAFDDLPAGQARMSDLYELWVAAEVAAALGATRVHLQEARGHEGRVGRFEGSGVRVEYNVEHLFRGVGSARRFAARPDLAVVFDDGFAFVADVKYRPLENLREEALRDINAQLLRYMGAYHAKLGLALWPSAHRFAPDIDALHGGRAFLGKVRVHPADDPSTIKARLHAALQLARSSKGRS</sequence>
<dbReference type="Proteomes" id="UP000248326">
    <property type="component" value="Unassembled WGS sequence"/>
</dbReference>
<evidence type="ECO:0000313" key="1">
    <source>
        <dbReference type="EMBL" id="PYE52005.1"/>
    </source>
</evidence>
<comment type="caution">
    <text evidence="1">The sequence shown here is derived from an EMBL/GenBank/DDBJ whole genome shotgun (WGS) entry which is preliminary data.</text>
</comment>
<accession>A0A318S3J2</accession>
<evidence type="ECO:0000313" key="2">
    <source>
        <dbReference type="Proteomes" id="UP000248326"/>
    </source>
</evidence>
<keyword evidence="2" id="KW-1185">Reference proteome</keyword>
<protein>
    <submittedName>
        <fullName evidence="1">Uncharacterized protein</fullName>
    </submittedName>
</protein>
<dbReference type="AlphaFoldDB" id="A0A318S3J2"/>
<proteinExistence type="predicted"/>
<gene>
    <name evidence="1" type="ORF">DES52_11351</name>
</gene>